<dbReference type="GO" id="GO:0005737">
    <property type="term" value="C:cytoplasm"/>
    <property type="evidence" value="ECO:0007669"/>
    <property type="project" value="TreeGrafter"/>
</dbReference>
<dbReference type="SUPFAM" id="SSF56529">
    <property type="entry name" value="FAH"/>
    <property type="match status" value="1"/>
</dbReference>
<organism evidence="3 4">
    <name type="scientific">Devosia psychrophila</name>
    <dbReference type="NCBI Taxonomy" id="728005"/>
    <lineage>
        <taxon>Bacteria</taxon>
        <taxon>Pseudomonadati</taxon>
        <taxon>Pseudomonadota</taxon>
        <taxon>Alphaproteobacteria</taxon>
        <taxon>Hyphomicrobiales</taxon>
        <taxon>Devosiaceae</taxon>
        <taxon>Devosia</taxon>
    </lineage>
</organism>
<sequence length="247" mass="25640">MTETLQDFAARLVAGHDGGPLVESFPVDLVPTDRSGIYAIQDAIIAHTGPVGGWKVMAGGQGEPMCSPIPANRYYVDGESISSTQHRFVLAEIEVAVKLGSDLPAGAEAAEVEAAIASIHPAMEMVGSPFVDRDKIDSMAKNGDLQSNGAVVVGSALDNAIKADLATLKVSLRLDGVEAKSTDTGADWAAIVEAVRWLASHAASRGLPLQAGQVIITGARALAPQATAHLIEGDMGAWGKVTARMTY</sequence>
<gene>
    <name evidence="3" type="ORF">SAMN04488059_10337</name>
</gene>
<keyword evidence="3" id="KW-0378">Hydrolase</keyword>
<dbReference type="OrthoDB" id="7854191at2"/>
<keyword evidence="1" id="KW-0456">Lyase</keyword>
<dbReference type="EMBL" id="FOMB01000003">
    <property type="protein sequence ID" value="SFC21352.1"/>
    <property type="molecule type" value="Genomic_DNA"/>
</dbReference>
<dbReference type="GO" id="GO:0016787">
    <property type="term" value="F:hydrolase activity"/>
    <property type="evidence" value="ECO:0007669"/>
    <property type="project" value="UniProtKB-KW"/>
</dbReference>
<evidence type="ECO:0000313" key="3">
    <source>
        <dbReference type="EMBL" id="SFC21352.1"/>
    </source>
</evidence>
<dbReference type="PANTHER" id="PTHR30143">
    <property type="entry name" value="ACID HYDRATASE"/>
    <property type="match status" value="1"/>
</dbReference>
<evidence type="ECO:0000259" key="2">
    <source>
        <dbReference type="Pfam" id="PF01557"/>
    </source>
</evidence>
<dbReference type="Pfam" id="PF01557">
    <property type="entry name" value="FAA_hydrolase"/>
    <property type="match status" value="1"/>
</dbReference>
<accession>A0A1I1HCM9</accession>
<protein>
    <submittedName>
        <fullName evidence="3">Fumarylacetoacetate (FAA) hydrolase family protein</fullName>
    </submittedName>
</protein>
<dbReference type="InterPro" id="IPR036663">
    <property type="entry name" value="Fumarylacetoacetase_C_sf"/>
</dbReference>
<dbReference type="STRING" id="728005.SAMN04488059_10337"/>
<proteinExistence type="predicted"/>
<evidence type="ECO:0000256" key="1">
    <source>
        <dbReference type="ARBA" id="ARBA00023239"/>
    </source>
</evidence>
<feature type="domain" description="Fumarylacetoacetase-like C-terminal" evidence="2">
    <location>
        <begin position="71"/>
        <end position="221"/>
    </location>
</feature>
<name>A0A1I1HCM9_9HYPH</name>
<dbReference type="Proteomes" id="UP000182258">
    <property type="component" value="Unassembled WGS sequence"/>
</dbReference>
<dbReference type="InterPro" id="IPR050772">
    <property type="entry name" value="Hydratase-Decarb/MhpD_sf"/>
</dbReference>
<dbReference type="InterPro" id="IPR011234">
    <property type="entry name" value="Fumarylacetoacetase-like_C"/>
</dbReference>
<evidence type="ECO:0000313" key="4">
    <source>
        <dbReference type="Proteomes" id="UP000182258"/>
    </source>
</evidence>
<dbReference type="RefSeq" id="WP_143078031.1">
    <property type="nucleotide sequence ID" value="NZ_FOMB01000003.1"/>
</dbReference>
<dbReference type="AlphaFoldDB" id="A0A1I1HCM9"/>
<dbReference type="PANTHER" id="PTHR30143:SF0">
    <property type="entry name" value="2-KETO-4-PENTENOATE HYDRATASE"/>
    <property type="match status" value="1"/>
</dbReference>
<reference evidence="3 4" key="1">
    <citation type="submission" date="2016-10" db="EMBL/GenBank/DDBJ databases">
        <authorList>
            <person name="de Groot N.N."/>
        </authorList>
    </citation>
    <scope>NUCLEOTIDE SEQUENCE [LARGE SCALE GENOMIC DNA]</scope>
    <source>
        <strain evidence="3 4">CGMCC 1.10210</strain>
    </source>
</reference>
<dbReference type="Gene3D" id="3.90.850.10">
    <property type="entry name" value="Fumarylacetoacetase-like, C-terminal domain"/>
    <property type="match status" value="1"/>
</dbReference>
<dbReference type="GO" id="GO:0008684">
    <property type="term" value="F:2-oxopent-4-enoate hydratase activity"/>
    <property type="evidence" value="ECO:0007669"/>
    <property type="project" value="TreeGrafter"/>
</dbReference>